<dbReference type="SUPFAM" id="SSF53955">
    <property type="entry name" value="Lysozyme-like"/>
    <property type="match status" value="1"/>
</dbReference>
<dbReference type="OrthoDB" id="8908113at2"/>
<sequence length="277" mass="30226">MRPSTALFFTTGALLVLVLEGLALASWQGWIPRRHAAHVPHMKAPPQAQAAAIDVAEQIAEPDVPERPVDAYYRELRSQVRWVPTRLGNEVLFTPDMRSRMLLAKSAAKHARLDEVGLGFADVYGIINAESSWVPRDGISRDGTPNLGIAQFEPATAAALGVRDPHDVVEAVHAAAEHMREAAAWSAARLSTLKLSKSERAARLRDGVSIYYNLSSRGRTLWDGRDISRLPAATQSHIRNARLGAQEAAWLEAQGKVVQARRGRSRSEALVTAEAAP</sequence>
<reference evidence="1 2" key="1">
    <citation type="submission" date="2019-03" db="EMBL/GenBank/DDBJ databases">
        <title>Ramlibacter henchirensis DSM 14656, whole genome shotgun sequence.</title>
        <authorList>
            <person name="Zhang X."/>
            <person name="Feng G."/>
            <person name="Zhu H."/>
        </authorList>
    </citation>
    <scope>NUCLEOTIDE SEQUENCE [LARGE SCALE GENOMIC DNA]</scope>
    <source>
        <strain evidence="1 2">DSM 14656</strain>
    </source>
</reference>
<name>A0A4Z0BKV5_9BURK</name>
<dbReference type="EMBL" id="SMLM01000004">
    <property type="protein sequence ID" value="TFY99391.1"/>
    <property type="molecule type" value="Genomic_DNA"/>
</dbReference>
<keyword evidence="2" id="KW-1185">Reference proteome</keyword>
<proteinExistence type="predicted"/>
<dbReference type="Gene3D" id="1.10.530.10">
    <property type="match status" value="1"/>
</dbReference>
<dbReference type="Proteomes" id="UP000298180">
    <property type="component" value="Unassembled WGS sequence"/>
</dbReference>
<dbReference type="AlphaFoldDB" id="A0A4Z0BKV5"/>
<accession>A0A4Z0BKV5</accession>
<dbReference type="RefSeq" id="WP_135265618.1">
    <property type="nucleotide sequence ID" value="NZ_SMLM01000004.1"/>
</dbReference>
<evidence type="ECO:0000313" key="1">
    <source>
        <dbReference type="EMBL" id="TFY99391.1"/>
    </source>
</evidence>
<protein>
    <submittedName>
        <fullName evidence="1">Lytic transglycosylase domain-containing protein</fullName>
    </submittedName>
</protein>
<evidence type="ECO:0000313" key="2">
    <source>
        <dbReference type="Proteomes" id="UP000298180"/>
    </source>
</evidence>
<dbReference type="InterPro" id="IPR023346">
    <property type="entry name" value="Lysozyme-like_dom_sf"/>
</dbReference>
<comment type="caution">
    <text evidence="1">The sequence shown here is derived from an EMBL/GenBank/DDBJ whole genome shotgun (WGS) entry which is preliminary data.</text>
</comment>
<organism evidence="1 2">
    <name type="scientific">Ramlibacter henchirensis</name>
    <dbReference type="NCBI Taxonomy" id="204072"/>
    <lineage>
        <taxon>Bacteria</taxon>
        <taxon>Pseudomonadati</taxon>
        <taxon>Pseudomonadota</taxon>
        <taxon>Betaproteobacteria</taxon>
        <taxon>Burkholderiales</taxon>
        <taxon>Comamonadaceae</taxon>
        <taxon>Ramlibacter</taxon>
    </lineage>
</organism>
<gene>
    <name evidence="1" type="ORF">EZ313_22850</name>
</gene>